<dbReference type="AlphaFoldDB" id="W7YN79"/>
<keyword evidence="1" id="KW-0732">Signal</keyword>
<evidence type="ECO:0000313" key="2">
    <source>
        <dbReference type="EMBL" id="GAF03879.1"/>
    </source>
</evidence>
<feature type="signal peptide" evidence="1">
    <location>
        <begin position="1"/>
        <end position="18"/>
    </location>
</feature>
<keyword evidence="3" id="KW-1185">Reference proteome</keyword>
<evidence type="ECO:0008006" key="4">
    <source>
        <dbReference type="Google" id="ProtNLM"/>
    </source>
</evidence>
<dbReference type="PROSITE" id="PS51257">
    <property type="entry name" value="PROKAR_LIPOPROTEIN"/>
    <property type="match status" value="1"/>
</dbReference>
<feature type="chain" id="PRO_5004904496" description="Lipoprotein" evidence="1">
    <location>
        <begin position="19"/>
        <end position="110"/>
    </location>
</feature>
<evidence type="ECO:0000256" key="1">
    <source>
        <dbReference type="SAM" id="SignalP"/>
    </source>
</evidence>
<organism evidence="2 3">
    <name type="scientific">Saccharicrinis fermentans DSM 9555 = JCM 21142</name>
    <dbReference type="NCBI Taxonomy" id="869213"/>
    <lineage>
        <taxon>Bacteria</taxon>
        <taxon>Pseudomonadati</taxon>
        <taxon>Bacteroidota</taxon>
        <taxon>Bacteroidia</taxon>
        <taxon>Marinilabiliales</taxon>
        <taxon>Marinilabiliaceae</taxon>
        <taxon>Saccharicrinis</taxon>
    </lineage>
</organism>
<dbReference type="Proteomes" id="UP000019402">
    <property type="component" value="Unassembled WGS sequence"/>
</dbReference>
<evidence type="ECO:0000313" key="3">
    <source>
        <dbReference type="Proteomes" id="UP000019402"/>
    </source>
</evidence>
<name>W7YN79_9BACT</name>
<proteinExistence type="predicted"/>
<dbReference type="RefSeq" id="WP_044213360.1">
    <property type="nucleotide sequence ID" value="NZ_BAMD01000032.1"/>
</dbReference>
<accession>W7YN79</accession>
<dbReference type="EMBL" id="BAMD01000032">
    <property type="protein sequence ID" value="GAF03879.1"/>
    <property type="molecule type" value="Genomic_DNA"/>
</dbReference>
<comment type="caution">
    <text evidence="2">The sequence shown here is derived from an EMBL/GenBank/DDBJ whole genome shotgun (WGS) entry which is preliminary data.</text>
</comment>
<dbReference type="STRING" id="869213.GCA_000517085_02274"/>
<gene>
    <name evidence="2" type="ORF">JCM21142_72567</name>
</gene>
<reference evidence="2 3" key="1">
    <citation type="journal article" date="2014" name="Genome Announc.">
        <title>Draft Genome Sequence of Cytophaga fermentans JCM 21142T, a Facultative Anaerobe Isolated from Marine Mud.</title>
        <authorList>
            <person name="Starns D."/>
            <person name="Oshima K."/>
            <person name="Suda W."/>
            <person name="Iino T."/>
            <person name="Yuki M."/>
            <person name="Inoue J."/>
            <person name="Kitamura K."/>
            <person name="Iida T."/>
            <person name="Darby A."/>
            <person name="Hattori M."/>
            <person name="Ohkuma M."/>
        </authorList>
    </citation>
    <scope>NUCLEOTIDE SEQUENCE [LARGE SCALE GENOMIC DNA]</scope>
    <source>
        <strain evidence="2 3">JCM 21142</strain>
    </source>
</reference>
<dbReference type="OrthoDB" id="1029779at2"/>
<sequence>MKKIFFILLIGLTFMAGCTGIKSTTQGLENESFLELVGDTHTYKDGVEVNIDGNTSFKAFVNKANSNRPKGQVYAISTGKHVISINHNNKIIYKKQIFVSAQETKRIVLP</sequence>
<protein>
    <recommendedName>
        <fullName evidence="4">Lipoprotein</fullName>
    </recommendedName>
</protein>